<evidence type="ECO:0000256" key="8">
    <source>
        <dbReference type="PIRNR" id="PIRNR016661"/>
    </source>
</evidence>
<feature type="transmembrane region" description="Helical" evidence="9">
    <location>
        <begin position="61"/>
        <end position="88"/>
    </location>
</feature>
<gene>
    <name evidence="10" type="ORF">ACFQMJ_26865</name>
</gene>
<feature type="transmembrane region" description="Helical" evidence="9">
    <location>
        <begin position="108"/>
        <end position="128"/>
    </location>
</feature>
<name>A0ABW2FMI2_9BACL</name>
<comment type="caution">
    <text evidence="10">The sequence shown here is derived from an EMBL/GenBank/DDBJ whole genome shotgun (WGS) entry which is preliminary data.</text>
</comment>
<evidence type="ECO:0000256" key="2">
    <source>
        <dbReference type="ARBA" id="ARBA00010692"/>
    </source>
</evidence>
<proteinExistence type="inferred from homology"/>
<sequence length="218" mass="23142">MSNSSTPPASSESSSLTAARRSSHWVRGIVYIALFGALFIAGSFIKINLGFTPVPISLQQFAIMLAGGLLGAVYGFWSIFLVVALTAIGLPLMNGSGGIAQITGPTGGFIWMFPISAFLVGWATDRIYGHAKKIGRARQLLLLIAIFVFGSLIVYITGVPWLAHVVDSDKYDTFSGALRAGMYPYLPGDAIKAVAAALIILALRPVLPRVRPSSKSGR</sequence>
<evidence type="ECO:0000256" key="5">
    <source>
        <dbReference type="ARBA" id="ARBA00022692"/>
    </source>
</evidence>
<evidence type="ECO:0000256" key="4">
    <source>
        <dbReference type="ARBA" id="ARBA00022475"/>
    </source>
</evidence>
<dbReference type="PANTHER" id="PTHR34295">
    <property type="entry name" value="BIOTIN TRANSPORTER BIOY"/>
    <property type="match status" value="1"/>
</dbReference>
<dbReference type="PIRSF" id="PIRSF016661">
    <property type="entry name" value="BioY"/>
    <property type="match status" value="1"/>
</dbReference>
<keyword evidence="7 8" id="KW-0472">Membrane</keyword>
<keyword evidence="4 8" id="KW-1003">Cell membrane</keyword>
<evidence type="ECO:0000256" key="6">
    <source>
        <dbReference type="ARBA" id="ARBA00022989"/>
    </source>
</evidence>
<evidence type="ECO:0000256" key="7">
    <source>
        <dbReference type="ARBA" id="ARBA00023136"/>
    </source>
</evidence>
<dbReference type="Proteomes" id="UP001596378">
    <property type="component" value="Unassembled WGS sequence"/>
</dbReference>
<evidence type="ECO:0000313" key="11">
    <source>
        <dbReference type="Proteomes" id="UP001596378"/>
    </source>
</evidence>
<feature type="transmembrane region" description="Helical" evidence="9">
    <location>
        <begin position="183"/>
        <end position="203"/>
    </location>
</feature>
<evidence type="ECO:0000256" key="9">
    <source>
        <dbReference type="SAM" id="Phobius"/>
    </source>
</evidence>
<dbReference type="EMBL" id="JBHTAI010000021">
    <property type="protein sequence ID" value="MFC7152170.1"/>
    <property type="molecule type" value="Genomic_DNA"/>
</dbReference>
<keyword evidence="6 9" id="KW-1133">Transmembrane helix</keyword>
<keyword evidence="5 9" id="KW-0812">Transmembrane</keyword>
<reference evidence="11" key="1">
    <citation type="journal article" date="2019" name="Int. J. Syst. Evol. Microbiol.">
        <title>The Global Catalogue of Microorganisms (GCM) 10K type strain sequencing project: providing services to taxonomists for standard genome sequencing and annotation.</title>
        <authorList>
            <consortium name="The Broad Institute Genomics Platform"/>
            <consortium name="The Broad Institute Genome Sequencing Center for Infectious Disease"/>
            <person name="Wu L."/>
            <person name="Ma J."/>
        </authorList>
    </citation>
    <scope>NUCLEOTIDE SEQUENCE [LARGE SCALE GENOMIC DNA]</scope>
    <source>
        <strain evidence="11">KCTC 12907</strain>
    </source>
</reference>
<dbReference type="PANTHER" id="PTHR34295:SF4">
    <property type="entry name" value="BIOTIN TRANSPORTER BIOY-RELATED"/>
    <property type="match status" value="1"/>
</dbReference>
<evidence type="ECO:0000256" key="1">
    <source>
        <dbReference type="ARBA" id="ARBA00004651"/>
    </source>
</evidence>
<keyword evidence="3 8" id="KW-0813">Transport</keyword>
<evidence type="ECO:0000313" key="10">
    <source>
        <dbReference type="EMBL" id="MFC7152170.1"/>
    </source>
</evidence>
<feature type="transmembrane region" description="Helical" evidence="9">
    <location>
        <begin position="29"/>
        <end position="49"/>
    </location>
</feature>
<dbReference type="Pfam" id="PF02632">
    <property type="entry name" value="BioY"/>
    <property type="match status" value="1"/>
</dbReference>
<dbReference type="InterPro" id="IPR003784">
    <property type="entry name" value="BioY"/>
</dbReference>
<dbReference type="Gene3D" id="1.10.1760.20">
    <property type="match status" value="1"/>
</dbReference>
<evidence type="ECO:0000256" key="3">
    <source>
        <dbReference type="ARBA" id="ARBA00022448"/>
    </source>
</evidence>
<comment type="subcellular location">
    <subcellularLocation>
        <location evidence="1 8">Cell membrane</location>
        <topology evidence="1 8">Multi-pass membrane protein</topology>
    </subcellularLocation>
</comment>
<accession>A0ABW2FMI2</accession>
<comment type="similarity">
    <text evidence="2 8">Belongs to the BioY family.</text>
</comment>
<keyword evidence="11" id="KW-1185">Reference proteome</keyword>
<protein>
    <recommendedName>
        <fullName evidence="8">Biotin transporter</fullName>
    </recommendedName>
</protein>
<organism evidence="10 11">
    <name type="scientific">Cohnella cellulosilytica</name>
    <dbReference type="NCBI Taxonomy" id="986710"/>
    <lineage>
        <taxon>Bacteria</taxon>
        <taxon>Bacillati</taxon>
        <taxon>Bacillota</taxon>
        <taxon>Bacilli</taxon>
        <taxon>Bacillales</taxon>
        <taxon>Paenibacillaceae</taxon>
        <taxon>Cohnella</taxon>
    </lineage>
</organism>
<dbReference type="RefSeq" id="WP_378044310.1">
    <property type="nucleotide sequence ID" value="NZ_JBHMDN010000004.1"/>
</dbReference>
<feature type="transmembrane region" description="Helical" evidence="9">
    <location>
        <begin position="140"/>
        <end position="163"/>
    </location>
</feature>